<dbReference type="Proteomes" id="UP001567538">
    <property type="component" value="Unassembled WGS sequence"/>
</dbReference>
<gene>
    <name evidence="1" type="ORF">AAHA92_10975</name>
</gene>
<dbReference type="Pfam" id="PF05056">
    <property type="entry name" value="DUF674"/>
    <property type="match status" value="1"/>
</dbReference>
<accession>A0ABD1HWH9</accession>
<evidence type="ECO:0008006" key="3">
    <source>
        <dbReference type="Google" id="ProtNLM"/>
    </source>
</evidence>
<dbReference type="InterPro" id="IPR007750">
    <property type="entry name" value="DUF674"/>
</dbReference>
<name>A0ABD1HWH9_SALDI</name>
<organism evidence="1 2">
    <name type="scientific">Salvia divinorum</name>
    <name type="common">Maria pastora</name>
    <name type="synonym">Diviner's sage</name>
    <dbReference type="NCBI Taxonomy" id="28513"/>
    <lineage>
        <taxon>Eukaryota</taxon>
        <taxon>Viridiplantae</taxon>
        <taxon>Streptophyta</taxon>
        <taxon>Embryophyta</taxon>
        <taxon>Tracheophyta</taxon>
        <taxon>Spermatophyta</taxon>
        <taxon>Magnoliopsida</taxon>
        <taxon>eudicotyledons</taxon>
        <taxon>Gunneridae</taxon>
        <taxon>Pentapetalae</taxon>
        <taxon>asterids</taxon>
        <taxon>lamiids</taxon>
        <taxon>Lamiales</taxon>
        <taxon>Lamiaceae</taxon>
        <taxon>Nepetoideae</taxon>
        <taxon>Mentheae</taxon>
        <taxon>Salviinae</taxon>
        <taxon>Salvia</taxon>
        <taxon>Salvia subgen. Calosphace</taxon>
    </lineage>
</organism>
<evidence type="ECO:0000313" key="2">
    <source>
        <dbReference type="Proteomes" id="UP001567538"/>
    </source>
</evidence>
<evidence type="ECO:0000313" key="1">
    <source>
        <dbReference type="EMBL" id="KAL1560803.1"/>
    </source>
</evidence>
<keyword evidence="2" id="KW-1185">Reference proteome</keyword>
<dbReference type="PANTHER" id="PTHR33103">
    <property type="entry name" value="OS01G0153900 PROTEIN"/>
    <property type="match status" value="1"/>
</dbReference>
<protein>
    <recommendedName>
        <fullName evidence="3">DUF674 family protein</fullName>
    </recommendedName>
</protein>
<proteinExistence type="predicted"/>
<reference evidence="1 2" key="1">
    <citation type="submission" date="2024-06" db="EMBL/GenBank/DDBJ databases">
        <title>A chromosome level genome sequence of Diviner's sage (Salvia divinorum).</title>
        <authorList>
            <person name="Ford S.A."/>
            <person name="Ro D.-K."/>
            <person name="Ness R.W."/>
            <person name="Phillips M.A."/>
        </authorList>
    </citation>
    <scope>NUCLEOTIDE SEQUENCE [LARGE SCALE GENOMIC DNA]</scope>
    <source>
        <strain evidence="1">SAF-2024a</strain>
        <tissue evidence="1">Leaf</tissue>
    </source>
</reference>
<dbReference type="EMBL" id="JBEAFC010000004">
    <property type="protein sequence ID" value="KAL1560803.1"/>
    <property type="molecule type" value="Genomic_DNA"/>
</dbReference>
<sequence length="179" mass="19599">MSDAKKDIKFSLKATVNRKKGKVLFAQVDSAFADVLLSFLTLPLGAIVKTLNKCKDIPPQFGSLTTLYNGLANLDSEHFWGGEGAKSILLHPRSSSDVERQKLKLNVTDDLTVTPFCIVSILSNLNEEKIPLSDVEEVELQIGPKEALSILEASLTSKCALTDALLSQVMTKKPKREQV</sequence>
<comment type="caution">
    <text evidence="1">The sequence shown here is derived from an EMBL/GenBank/DDBJ whole genome shotgun (WGS) entry which is preliminary data.</text>
</comment>
<dbReference type="PANTHER" id="PTHR33103:SF27">
    <property type="entry name" value="OS04G0594700 PROTEIN"/>
    <property type="match status" value="1"/>
</dbReference>
<dbReference type="AlphaFoldDB" id="A0ABD1HWH9"/>